<accession>A0A1E8CK15</accession>
<comment type="caution">
    <text evidence="1">The sequence shown here is derived from an EMBL/GenBank/DDBJ whole genome shotgun (WGS) entry which is preliminary data.</text>
</comment>
<name>A0A1E8CK15_9GAMM</name>
<evidence type="ECO:0000313" key="1">
    <source>
        <dbReference type="EMBL" id="OFE12748.1"/>
    </source>
</evidence>
<dbReference type="AlphaFoldDB" id="A0A1E8CK15"/>
<protein>
    <recommendedName>
        <fullName evidence="3">Restriction endonuclease</fullName>
    </recommendedName>
</protein>
<organism evidence="1 2">
    <name type="scientific">Pseudohongiella acticola</name>
    <dbReference type="NCBI Taxonomy" id="1524254"/>
    <lineage>
        <taxon>Bacteria</taxon>
        <taxon>Pseudomonadati</taxon>
        <taxon>Pseudomonadota</taxon>
        <taxon>Gammaproteobacteria</taxon>
        <taxon>Pseudomonadales</taxon>
        <taxon>Pseudohongiellaceae</taxon>
        <taxon>Pseudohongiella</taxon>
    </lineage>
</organism>
<evidence type="ECO:0008006" key="3">
    <source>
        <dbReference type="Google" id="ProtNLM"/>
    </source>
</evidence>
<evidence type="ECO:0000313" key="2">
    <source>
        <dbReference type="Proteomes" id="UP000175669"/>
    </source>
</evidence>
<dbReference type="Proteomes" id="UP000175669">
    <property type="component" value="Unassembled WGS sequence"/>
</dbReference>
<reference evidence="2" key="1">
    <citation type="submission" date="2016-07" db="EMBL/GenBank/DDBJ databases">
        <authorList>
            <person name="Florea S."/>
            <person name="Webb J.S."/>
            <person name="Jaromczyk J."/>
            <person name="Schardl C.L."/>
        </authorList>
    </citation>
    <scope>NUCLEOTIDE SEQUENCE [LARGE SCALE GENOMIC DNA]</scope>
    <source>
        <strain evidence="2">KCTC 42131</strain>
    </source>
</reference>
<keyword evidence="2" id="KW-1185">Reference proteome</keyword>
<dbReference type="EMBL" id="MASR01000001">
    <property type="protein sequence ID" value="OFE12748.1"/>
    <property type="molecule type" value="Genomic_DNA"/>
</dbReference>
<proteinExistence type="predicted"/>
<sequence>MTVYDRERALQERLNSFFHKNFALPDLDYYSRLDRKALAGLKAVLSDINNIFTMKICLEFGTWLGETLQLDAKTRGELRNSILQSQPNTNGFDLEIPEPVGVVAEVKCNVPINGGSVYGSAQRNGIVKDIDALMEGKSKSRIDPTNCLKFLVLLDTPEVRAATRHLVKNLKRHKEAVVFVEPGIKPDCRHNLYVVHVSES</sequence>
<gene>
    <name evidence="1" type="ORF">PHACT_06020</name>
</gene>
<dbReference type="OrthoDB" id="2585787at2"/>
<dbReference type="RefSeq" id="WP_070116357.1">
    <property type="nucleotide sequence ID" value="NZ_MASR01000001.1"/>
</dbReference>